<keyword evidence="3" id="KW-1185">Reference proteome</keyword>
<dbReference type="RefSeq" id="WP_049684107.1">
    <property type="nucleotide sequence ID" value="NZ_LFZW01000003.1"/>
</dbReference>
<protein>
    <submittedName>
        <fullName evidence="2">Uncharacterized protein</fullName>
    </submittedName>
</protein>
<comment type="caution">
    <text evidence="2">The sequence shown here is derived from an EMBL/GenBank/DDBJ whole genome shotgun (WGS) entry which is preliminary data.</text>
</comment>
<accession>A0A0K9G489</accession>
<evidence type="ECO:0000313" key="2">
    <source>
        <dbReference type="EMBL" id="KMY41519.1"/>
    </source>
</evidence>
<dbReference type="OrthoDB" id="2622664at2"/>
<organism evidence="2 3">
    <name type="scientific">Peribacillus loiseleuriae</name>
    <dbReference type="NCBI Taxonomy" id="1679170"/>
    <lineage>
        <taxon>Bacteria</taxon>
        <taxon>Bacillati</taxon>
        <taxon>Bacillota</taxon>
        <taxon>Bacilli</taxon>
        <taxon>Bacillales</taxon>
        <taxon>Bacillaceae</taxon>
        <taxon>Peribacillus</taxon>
    </lineage>
</organism>
<dbReference type="Proteomes" id="UP000037146">
    <property type="component" value="Unassembled WGS sequence"/>
</dbReference>
<keyword evidence="1" id="KW-0812">Transmembrane</keyword>
<evidence type="ECO:0000256" key="1">
    <source>
        <dbReference type="SAM" id="Phobius"/>
    </source>
</evidence>
<name>A0A0K9G489_9BACI</name>
<feature type="transmembrane region" description="Helical" evidence="1">
    <location>
        <begin position="117"/>
        <end position="143"/>
    </location>
</feature>
<feature type="transmembrane region" description="Helical" evidence="1">
    <location>
        <begin position="9"/>
        <end position="29"/>
    </location>
</feature>
<dbReference type="PATRIC" id="fig|1679170.3.peg.5597"/>
<proteinExistence type="predicted"/>
<sequence length="147" mass="16484">MSYTGSKLIFIKIIAAIVSAVAFSLGGSWQTYTPISERLPDIGYYSFSGLFAINFVPSFFIFIILGVILSSVIDSIIIKKFNLKGIKGILTMVLAYLLLGVISGVIFSIFFFRIDFIINYIFISILGAMIFLFFQTVFQFGFYKLAK</sequence>
<dbReference type="AlphaFoldDB" id="A0A0K9G489"/>
<reference evidence="3" key="1">
    <citation type="submission" date="2015-07" db="EMBL/GenBank/DDBJ databases">
        <title>Genome sequencing project for genomic taxonomy and phylogenomics of Bacillus-like bacteria.</title>
        <authorList>
            <person name="Liu B."/>
            <person name="Wang J."/>
            <person name="Zhu Y."/>
            <person name="Liu G."/>
            <person name="Chen Q."/>
            <person name="Chen Z."/>
            <person name="Lan J."/>
            <person name="Che J."/>
            <person name="Ge C."/>
            <person name="Shi H."/>
            <person name="Pan Z."/>
            <person name="Liu X."/>
        </authorList>
    </citation>
    <scope>NUCLEOTIDE SEQUENCE [LARGE SCALE GENOMIC DNA]</scope>
    <source>
        <strain evidence="3">FJAT-27997</strain>
    </source>
</reference>
<gene>
    <name evidence="2" type="ORF">AC625_24900</name>
</gene>
<feature type="transmembrane region" description="Helical" evidence="1">
    <location>
        <begin position="49"/>
        <end position="77"/>
    </location>
</feature>
<keyword evidence="1" id="KW-0472">Membrane</keyword>
<keyword evidence="1" id="KW-1133">Transmembrane helix</keyword>
<feature type="transmembrane region" description="Helical" evidence="1">
    <location>
        <begin position="89"/>
        <end position="111"/>
    </location>
</feature>
<evidence type="ECO:0000313" key="3">
    <source>
        <dbReference type="Proteomes" id="UP000037146"/>
    </source>
</evidence>
<dbReference type="EMBL" id="LFZW01000003">
    <property type="protein sequence ID" value="KMY41519.1"/>
    <property type="molecule type" value="Genomic_DNA"/>
</dbReference>